<dbReference type="PANTHER" id="PTHR33164:SF43">
    <property type="entry name" value="HTH-TYPE TRANSCRIPTIONAL REPRESSOR YETL"/>
    <property type="match status" value="1"/>
</dbReference>
<organism evidence="3 4">
    <name type="scientific">Euzebyella marina</name>
    <dbReference type="NCBI Taxonomy" id="1761453"/>
    <lineage>
        <taxon>Bacteria</taxon>
        <taxon>Pseudomonadati</taxon>
        <taxon>Bacteroidota</taxon>
        <taxon>Flavobacteriia</taxon>
        <taxon>Flavobacteriales</taxon>
        <taxon>Flavobacteriaceae</taxon>
        <taxon>Euzebyella</taxon>
    </lineage>
</organism>
<dbReference type="PROSITE" id="PS51186">
    <property type="entry name" value="GNAT"/>
    <property type="match status" value="1"/>
</dbReference>
<dbReference type="InterPro" id="IPR000835">
    <property type="entry name" value="HTH_MarR-typ"/>
</dbReference>
<dbReference type="InterPro" id="IPR036388">
    <property type="entry name" value="WH-like_DNA-bd_sf"/>
</dbReference>
<dbReference type="AlphaFoldDB" id="A0A3G2L9F9"/>
<dbReference type="GO" id="GO:0003700">
    <property type="term" value="F:DNA-binding transcription factor activity"/>
    <property type="evidence" value="ECO:0007669"/>
    <property type="project" value="InterPro"/>
</dbReference>
<dbReference type="GO" id="GO:0006950">
    <property type="term" value="P:response to stress"/>
    <property type="evidence" value="ECO:0007669"/>
    <property type="project" value="TreeGrafter"/>
</dbReference>
<dbReference type="InterPro" id="IPR000182">
    <property type="entry name" value="GNAT_dom"/>
</dbReference>
<dbReference type="SMART" id="SM00347">
    <property type="entry name" value="HTH_MARR"/>
    <property type="match status" value="1"/>
</dbReference>
<dbReference type="InterPro" id="IPR039422">
    <property type="entry name" value="MarR/SlyA-like"/>
</dbReference>
<dbReference type="OrthoDB" id="1431064at2"/>
<protein>
    <submittedName>
        <fullName evidence="3">GNAT family N-acetyltransferase</fullName>
    </submittedName>
</protein>
<accession>A0A3G2L9F9</accession>
<reference evidence="3 4" key="1">
    <citation type="submission" date="2018-08" db="EMBL/GenBank/DDBJ databases">
        <title>The reduced genetic potential of extracellular carbohydrate catabolism in Euzebyella marina RN62, a Flavobacteriia bacterium isolated from the hadal water.</title>
        <authorList>
            <person name="Xue C."/>
        </authorList>
    </citation>
    <scope>NUCLEOTIDE SEQUENCE [LARGE SCALE GENOMIC DNA]</scope>
    <source>
        <strain evidence="3 4">RN62</strain>
    </source>
</reference>
<sequence>MNLFERTGKIALGSRLRLLSSRMTDDATKIYRMYELELSPNWFPVLFILSQDGAKTITEIAEEIGHSQPSVTKIVKEMTKSALIAKHPYAQDKRRNMVALTEKGMAAAQHIIDVQCKDVDAAVDALLAQANHNLWEALAEWEFLLDQKSLFHRVNEQRKLRESQKVKIVEYSPEYKEAFKNLNEEWISKYFIMEKEDYKALDHPQEYILEPGGKIKVALYDNEPVGVCALIKMKDPEYDFELAKMGVSPKAQGKSIGYLLGKSVLEEAKKLGAKKLYLESNTVLKPAISLYQKLGFQKVAHRPTPYSRSNIQMALVIED</sequence>
<dbReference type="EMBL" id="CP032050">
    <property type="protein sequence ID" value="AYN68887.1"/>
    <property type="molecule type" value="Genomic_DNA"/>
</dbReference>
<keyword evidence="4" id="KW-1185">Reference proteome</keyword>
<keyword evidence="3" id="KW-0808">Transferase</keyword>
<dbReference type="RefSeq" id="WP_121849898.1">
    <property type="nucleotide sequence ID" value="NZ_CP032050.1"/>
</dbReference>
<name>A0A3G2L9F9_9FLAO</name>
<dbReference type="CDD" id="cd04301">
    <property type="entry name" value="NAT_SF"/>
    <property type="match status" value="1"/>
</dbReference>
<dbReference type="InterPro" id="IPR036390">
    <property type="entry name" value="WH_DNA-bd_sf"/>
</dbReference>
<dbReference type="KEGG" id="emar:D1013_16625"/>
<gene>
    <name evidence="3" type="ORF">D1013_16625</name>
</gene>
<proteinExistence type="predicted"/>
<dbReference type="PROSITE" id="PS50995">
    <property type="entry name" value="HTH_MARR_2"/>
    <property type="match status" value="1"/>
</dbReference>
<dbReference type="InterPro" id="IPR016181">
    <property type="entry name" value="Acyl_CoA_acyltransferase"/>
</dbReference>
<feature type="domain" description="HTH marR-type" evidence="1">
    <location>
        <begin position="9"/>
        <end position="159"/>
    </location>
</feature>
<dbReference type="Gene3D" id="1.10.10.10">
    <property type="entry name" value="Winged helix-like DNA-binding domain superfamily/Winged helix DNA-binding domain"/>
    <property type="match status" value="1"/>
</dbReference>
<dbReference type="SUPFAM" id="SSF55729">
    <property type="entry name" value="Acyl-CoA N-acyltransferases (Nat)"/>
    <property type="match status" value="1"/>
</dbReference>
<feature type="domain" description="N-acetyltransferase" evidence="2">
    <location>
        <begin position="166"/>
        <end position="318"/>
    </location>
</feature>
<dbReference type="GO" id="GO:0016747">
    <property type="term" value="F:acyltransferase activity, transferring groups other than amino-acyl groups"/>
    <property type="evidence" value="ECO:0007669"/>
    <property type="project" value="InterPro"/>
</dbReference>
<dbReference type="Gene3D" id="3.40.630.30">
    <property type="match status" value="1"/>
</dbReference>
<dbReference type="PANTHER" id="PTHR33164">
    <property type="entry name" value="TRANSCRIPTIONAL REGULATOR, MARR FAMILY"/>
    <property type="match status" value="1"/>
</dbReference>
<evidence type="ECO:0000259" key="2">
    <source>
        <dbReference type="PROSITE" id="PS51186"/>
    </source>
</evidence>
<evidence type="ECO:0000313" key="3">
    <source>
        <dbReference type="EMBL" id="AYN68887.1"/>
    </source>
</evidence>
<dbReference type="Proteomes" id="UP000276309">
    <property type="component" value="Chromosome"/>
</dbReference>
<dbReference type="SUPFAM" id="SSF46785">
    <property type="entry name" value="Winged helix' DNA-binding domain"/>
    <property type="match status" value="1"/>
</dbReference>
<evidence type="ECO:0000313" key="4">
    <source>
        <dbReference type="Proteomes" id="UP000276309"/>
    </source>
</evidence>
<dbReference type="Pfam" id="PF12802">
    <property type="entry name" value="MarR_2"/>
    <property type="match status" value="1"/>
</dbReference>
<evidence type="ECO:0000259" key="1">
    <source>
        <dbReference type="PROSITE" id="PS50995"/>
    </source>
</evidence>
<dbReference type="Pfam" id="PF00583">
    <property type="entry name" value="Acetyltransf_1"/>
    <property type="match status" value="1"/>
</dbReference>